<protein>
    <recommendedName>
        <fullName evidence="4 12">4-hydroxy-tetrahydrodipicolinate synthase</fullName>
        <shortName evidence="12">HTPA synthase</shortName>
        <ecNumber evidence="4 12">4.3.3.7</ecNumber>
    </recommendedName>
</protein>
<comment type="caution">
    <text evidence="16">The sequence shown here is derived from an EMBL/GenBank/DDBJ whole genome shotgun (WGS) entry which is preliminary data.</text>
</comment>
<dbReference type="InterPro" id="IPR020624">
    <property type="entry name" value="Schiff_base-form_aldolases_CS"/>
</dbReference>
<evidence type="ECO:0000256" key="13">
    <source>
        <dbReference type="PIRNR" id="PIRNR001365"/>
    </source>
</evidence>
<keyword evidence="9 12" id="KW-0456">Lyase</keyword>
<dbReference type="Pfam" id="PF00701">
    <property type="entry name" value="DHDPS"/>
    <property type="match status" value="1"/>
</dbReference>
<evidence type="ECO:0000313" key="16">
    <source>
        <dbReference type="EMBL" id="GEE00872.1"/>
    </source>
</evidence>
<accession>A0A7I9V6Q6</accession>
<comment type="similarity">
    <text evidence="3 12 13">Belongs to the DapA family.</text>
</comment>
<comment type="function">
    <text evidence="1 12">Catalyzes the condensation of (S)-aspartate-beta-semialdehyde [(S)-ASA] and pyruvate to 4-hydroxy-tetrahydrodipicolinate (HTPA).</text>
</comment>
<evidence type="ECO:0000256" key="14">
    <source>
        <dbReference type="PIRSR" id="PIRSR001365-1"/>
    </source>
</evidence>
<name>A0A7I9V6Q6_9ACTN</name>
<dbReference type="CDD" id="cd00950">
    <property type="entry name" value="DHDPS"/>
    <property type="match status" value="1"/>
</dbReference>
<dbReference type="InterPro" id="IPR020625">
    <property type="entry name" value="Schiff_base-form_aldolases_AS"/>
</dbReference>
<dbReference type="UniPathway" id="UPA00034">
    <property type="reaction ID" value="UER00017"/>
</dbReference>
<feature type="active site" description="Schiff-base intermediate with substrate" evidence="12 14">
    <location>
        <position position="170"/>
    </location>
</feature>
<evidence type="ECO:0000256" key="11">
    <source>
        <dbReference type="ARBA" id="ARBA00047836"/>
    </source>
</evidence>
<dbReference type="PRINTS" id="PR00146">
    <property type="entry name" value="DHPICSNTHASE"/>
</dbReference>
<feature type="active site" description="Proton donor/acceptor" evidence="12 14">
    <location>
        <position position="142"/>
    </location>
</feature>
<feature type="site" description="Part of a proton relay during catalysis" evidence="12">
    <location>
        <position position="53"/>
    </location>
</feature>
<dbReference type="Proteomes" id="UP000444960">
    <property type="component" value="Unassembled WGS sequence"/>
</dbReference>
<dbReference type="PROSITE" id="PS00666">
    <property type="entry name" value="DHDPS_2"/>
    <property type="match status" value="1"/>
</dbReference>
<dbReference type="PANTHER" id="PTHR12128">
    <property type="entry name" value="DIHYDRODIPICOLINATE SYNTHASE"/>
    <property type="match status" value="1"/>
</dbReference>
<dbReference type="Gene3D" id="3.20.20.70">
    <property type="entry name" value="Aldolase class I"/>
    <property type="match status" value="1"/>
</dbReference>
<dbReference type="GO" id="GO:0008840">
    <property type="term" value="F:4-hydroxy-tetrahydrodipicolinate synthase activity"/>
    <property type="evidence" value="ECO:0007669"/>
    <property type="project" value="UniProtKB-UniRule"/>
</dbReference>
<dbReference type="AlphaFoldDB" id="A0A7I9V6Q6"/>
<keyword evidence="17" id="KW-1185">Reference proteome</keyword>
<proteinExistence type="inferred from homology"/>
<dbReference type="InterPro" id="IPR013785">
    <property type="entry name" value="Aldolase_TIM"/>
</dbReference>
<dbReference type="GO" id="GO:0005829">
    <property type="term" value="C:cytosol"/>
    <property type="evidence" value="ECO:0007669"/>
    <property type="project" value="TreeGrafter"/>
</dbReference>
<evidence type="ECO:0000256" key="15">
    <source>
        <dbReference type="PIRSR" id="PIRSR001365-2"/>
    </source>
</evidence>
<feature type="site" description="Part of a proton relay during catalysis" evidence="12">
    <location>
        <position position="116"/>
    </location>
</feature>
<comment type="subunit">
    <text evidence="12">Homotetramer; dimer of dimers.</text>
</comment>
<evidence type="ECO:0000256" key="1">
    <source>
        <dbReference type="ARBA" id="ARBA00003294"/>
    </source>
</evidence>
<gene>
    <name evidence="16" type="primary">dapA_1</name>
    <name evidence="12" type="synonym">dapA</name>
    <name evidence="16" type="ORF">nbrc107696_13180</name>
</gene>
<sequence length="302" mass="30091">MGMTTPSALAFGTNLVAMPTPMNPDFSLDDAGVAAVVRHLVATGCDGVVVAGTTGESPTLSEDELVRLIGIAVDAADGRAKIVAGVGTNDTISSVRRARLAADAGADGLLVVTPYYSRPTQAGVVAHCSAVADSTDLPVMLYDVPHRTGLAMTAPTLVELAAHPRILAVKDATGDIPRALSIMATSTLEFYCGSDELNLPFLAAGAVGIVSVAGAIIAADEARLIAAVAAGDLLTARSVNASIIEAAATLNGAAPAPVTTKLALHALGVIASAAVRPPLAPATADETAAVLAVVDARATTSA</sequence>
<dbReference type="NCBIfam" id="TIGR00674">
    <property type="entry name" value="dapA"/>
    <property type="match status" value="1"/>
</dbReference>
<organism evidence="16 17">
    <name type="scientific">Gordonia spumicola</name>
    <dbReference type="NCBI Taxonomy" id="589161"/>
    <lineage>
        <taxon>Bacteria</taxon>
        <taxon>Bacillati</taxon>
        <taxon>Actinomycetota</taxon>
        <taxon>Actinomycetes</taxon>
        <taxon>Mycobacteriales</taxon>
        <taxon>Gordoniaceae</taxon>
        <taxon>Gordonia</taxon>
    </lineage>
</organism>
<evidence type="ECO:0000256" key="12">
    <source>
        <dbReference type="HAMAP-Rule" id="MF_00418"/>
    </source>
</evidence>
<comment type="subcellular location">
    <subcellularLocation>
        <location evidence="12">Cytoplasm</location>
    </subcellularLocation>
</comment>
<evidence type="ECO:0000256" key="7">
    <source>
        <dbReference type="ARBA" id="ARBA00022915"/>
    </source>
</evidence>
<dbReference type="PROSITE" id="PS00665">
    <property type="entry name" value="DHDPS_1"/>
    <property type="match status" value="1"/>
</dbReference>
<keyword evidence="10 12" id="KW-0704">Schiff base</keyword>
<keyword evidence="7 12" id="KW-0220">Diaminopimelate biosynthesis</keyword>
<dbReference type="PIRSF" id="PIRSF001365">
    <property type="entry name" value="DHDPS"/>
    <property type="match status" value="1"/>
</dbReference>
<keyword evidence="8 12" id="KW-0457">Lysine biosynthesis</keyword>
<evidence type="ECO:0000256" key="4">
    <source>
        <dbReference type="ARBA" id="ARBA00012086"/>
    </source>
</evidence>
<dbReference type="EMBL" id="BJOV01000003">
    <property type="protein sequence ID" value="GEE00872.1"/>
    <property type="molecule type" value="Genomic_DNA"/>
</dbReference>
<keyword evidence="5 12" id="KW-0963">Cytoplasm</keyword>
<evidence type="ECO:0000256" key="10">
    <source>
        <dbReference type="ARBA" id="ARBA00023270"/>
    </source>
</evidence>
<evidence type="ECO:0000256" key="8">
    <source>
        <dbReference type="ARBA" id="ARBA00023154"/>
    </source>
</evidence>
<feature type="binding site" evidence="12 15">
    <location>
        <position position="54"/>
    </location>
    <ligand>
        <name>pyruvate</name>
        <dbReference type="ChEBI" id="CHEBI:15361"/>
    </ligand>
</feature>
<evidence type="ECO:0000256" key="2">
    <source>
        <dbReference type="ARBA" id="ARBA00005120"/>
    </source>
</evidence>
<dbReference type="GO" id="GO:0009089">
    <property type="term" value="P:lysine biosynthetic process via diaminopimelate"/>
    <property type="evidence" value="ECO:0007669"/>
    <property type="project" value="UniProtKB-UniRule"/>
</dbReference>
<comment type="caution">
    <text evidence="12">Was originally thought to be a dihydrodipicolinate synthase (DHDPS), catalyzing the condensation of (S)-aspartate-beta-semialdehyde [(S)-ASA] and pyruvate to dihydrodipicolinate (DHDP). However, it was shown in E.coli that the product of the enzymatic reaction is not dihydrodipicolinate but in fact (4S)-4-hydroxy-2,3,4,5-tetrahydro-(2S)-dipicolinic acid (HTPA), and that the consecutive dehydration reaction leading to DHDP is not spontaneous but catalyzed by DapB.</text>
</comment>
<evidence type="ECO:0000256" key="6">
    <source>
        <dbReference type="ARBA" id="ARBA00022605"/>
    </source>
</evidence>
<dbReference type="InterPro" id="IPR005263">
    <property type="entry name" value="DapA"/>
</dbReference>
<evidence type="ECO:0000256" key="3">
    <source>
        <dbReference type="ARBA" id="ARBA00007592"/>
    </source>
</evidence>
<dbReference type="InterPro" id="IPR002220">
    <property type="entry name" value="DapA-like"/>
</dbReference>
<keyword evidence="6 12" id="KW-0028">Amino-acid biosynthesis</keyword>
<dbReference type="EC" id="4.3.3.7" evidence="4 12"/>
<reference evidence="17" key="1">
    <citation type="submission" date="2019-06" db="EMBL/GenBank/DDBJ databases">
        <title>Gordonia isolated from sludge of a wastewater treatment plant.</title>
        <authorList>
            <person name="Tamura T."/>
            <person name="Aoyama K."/>
            <person name="Kang Y."/>
            <person name="Saito S."/>
            <person name="Akiyama N."/>
            <person name="Yazawa K."/>
            <person name="Gonoi T."/>
            <person name="Mikami Y."/>
        </authorList>
    </citation>
    <scope>NUCLEOTIDE SEQUENCE [LARGE SCALE GENOMIC DNA]</scope>
    <source>
        <strain evidence="17">NBRC 107696</strain>
    </source>
</reference>
<evidence type="ECO:0000313" key="17">
    <source>
        <dbReference type="Proteomes" id="UP000444960"/>
    </source>
</evidence>
<comment type="pathway">
    <text evidence="2 12">Amino-acid biosynthesis; L-lysine biosynthesis via DAP pathway; (S)-tetrahydrodipicolinate from L-aspartate: step 3/4.</text>
</comment>
<evidence type="ECO:0000256" key="9">
    <source>
        <dbReference type="ARBA" id="ARBA00023239"/>
    </source>
</evidence>
<dbReference type="SUPFAM" id="SSF51569">
    <property type="entry name" value="Aldolase"/>
    <property type="match status" value="1"/>
</dbReference>
<dbReference type="PANTHER" id="PTHR12128:SF66">
    <property type="entry name" value="4-HYDROXY-2-OXOGLUTARATE ALDOLASE, MITOCHONDRIAL"/>
    <property type="match status" value="1"/>
</dbReference>
<feature type="binding site" evidence="12 15">
    <location>
        <position position="210"/>
    </location>
    <ligand>
        <name>pyruvate</name>
        <dbReference type="ChEBI" id="CHEBI:15361"/>
    </ligand>
</feature>
<dbReference type="GO" id="GO:0019877">
    <property type="term" value="P:diaminopimelate biosynthetic process"/>
    <property type="evidence" value="ECO:0007669"/>
    <property type="project" value="UniProtKB-UniRule"/>
</dbReference>
<evidence type="ECO:0000256" key="5">
    <source>
        <dbReference type="ARBA" id="ARBA00022490"/>
    </source>
</evidence>
<dbReference type="SMART" id="SM01130">
    <property type="entry name" value="DHDPS"/>
    <property type="match status" value="1"/>
</dbReference>
<comment type="catalytic activity">
    <reaction evidence="11 12">
        <text>L-aspartate 4-semialdehyde + pyruvate = (2S,4S)-4-hydroxy-2,3,4,5-tetrahydrodipicolinate + H2O + H(+)</text>
        <dbReference type="Rhea" id="RHEA:34171"/>
        <dbReference type="ChEBI" id="CHEBI:15361"/>
        <dbReference type="ChEBI" id="CHEBI:15377"/>
        <dbReference type="ChEBI" id="CHEBI:15378"/>
        <dbReference type="ChEBI" id="CHEBI:67139"/>
        <dbReference type="ChEBI" id="CHEBI:537519"/>
        <dbReference type="EC" id="4.3.3.7"/>
    </reaction>
</comment>
<dbReference type="HAMAP" id="MF_00418">
    <property type="entry name" value="DapA"/>
    <property type="match status" value="1"/>
</dbReference>